<evidence type="ECO:0000313" key="2">
    <source>
        <dbReference type="Proteomes" id="UP000830275"/>
    </source>
</evidence>
<reference evidence="1 2" key="1">
    <citation type="journal article" date="2019" name="Viruses">
        <title>Genome Analysis of a Novel Clade II.b Alphabaculovirus Obtained from Artaxa digramma.</title>
        <authorList>
            <person name="Li J."/>
            <person name="Duan X."/>
            <person name="Wang Q."/>
            <person name="Zhang L."/>
            <person name="Deng F."/>
            <person name="Wang H."/>
            <person name="Hu Z."/>
            <person name="Wang M."/>
            <person name="Wang J."/>
        </authorList>
    </citation>
    <scope>NUCLEOTIDE SEQUENCE [LARGE SCALE GENOMIC DNA]</scope>
    <source>
        <strain evidence="1 2">424</strain>
    </source>
</reference>
<dbReference type="EMBL" id="MN233792">
    <property type="protein sequence ID" value="QHB21766.1"/>
    <property type="molecule type" value="Genomic_DNA"/>
</dbReference>
<dbReference type="Pfam" id="PF05674">
    <property type="entry name" value="DUF816"/>
    <property type="match status" value="1"/>
</dbReference>
<dbReference type="Proteomes" id="UP000830275">
    <property type="component" value="Segment"/>
</dbReference>
<protein>
    <submittedName>
        <fullName evidence="1">Ac106</fullName>
    </submittedName>
</protein>
<organism evidence="1 2">
    <name type="scientific">Artaxa digramma nucleopolyhedrovirus</name>
    <dbReference type="NCBI Taxonomy" id="3070910"/>
    <lineage>
        <taxon>Viruses</taxon>
        <taxon>Viruses incertae sedis</taxon>
        <taxon>Naldaviricetes</taxon>
        <taxon>Lefavirales</taxon>
        <taxon>Baculoviridae</taxon>
        <taxon>Alphabaculovirus</taxon>
        <taxon>Alphabaculovirus ardigrammae</taxon>
    </lineage>
</organism>
<keyword evidence="2" id="KW-1185">Reference proteome</keyword>
<gene>
    <name evidence="1" type="primary">ac106</name>
    <name evidence="1" type="ORF">Eudi_ORF107</name>
</gene>
<evidence type="ECO:0000313" key="1">
    <source>
        <dbReference type="EMBL" id="QHB21766.1"/>
    </source>
</evidence>
<name>A0AAE6R777_9ABAC</name>
<accession>A0AAE6R777</accession>
<proteinExistence type="predicted"/>
<dbReference type="InterPro" id="IPR008534">
    <property type="entry name" value="DUF816"/>
</dbReference>
<sequence length="242" mass="27839">MDTINIDVFARQLIADKCSALIESQGMLPEDILSIVKKARDEYFKNPTNKNYEYIKRLFSQTKYVDDAIDYKDFNRRILLIFFKFALNKGKNYFTNYKSVLEVALKRLDGINPDLKSSSRAMLQHYNECLENLDNPRNDEHHLITFTKEIATKIFIETIDLYSYNNKSPFEKQHNQTCASITSPTPPRVDLLNAAITNAKKTATKRKLTTTTTTTTTAAASFKKISNKYNNSYKVATPLFTL</sequence>